<evidence type="ECO:0000259" key="13">
    <source>
        <dbReference type="Pfam" id="PF00465"/>
    </source>
</evidence>
<evidence type="ECO:0000256" key="7">
    <source>
        <dbReference type="ARBA" id="ARBA00039147"/>
    </source>
</evidence>
<feature type="domain" description="Alcohol dehydrogenase iron-type/glycerol dehydrogenase GldA" evidence="13">
    <location>
        <begin position="8"/>
        <end position="154"/>
    </location>
</feature>
<dbReference type="InterPro" id="IPR001670">
    <property type="entry name" value="ADH_Fe/GldA"/>
</dbReference>
<keyword evidence="3" id="KW-0319">Glycerol metabolism</keyword>
<keyword evidence="2 10" id="KW-0479">Metal-binding</keyword>
<comment type="caution">
    <text evidence="14">The sequence shown here is derived from an EMBL/GenBank/DDBJ whole genome shotgun (WGS) entry which is preliminary data.</text>
</comment>
<evidence type="ECO:0000256" key="9">
    <source>
        <dbReference type="ARBA" id="ARBA00049006"/>
    </source>
</evidence>
<dbReference type="PATRIC" id="fig|1656095.3.peg.2898"/>
<comment type="similarity">
    <text evidence="1">Belongs to the iron-containing alcohol dehydrogenase family.</text>
</comment>
<dbReference type="AlphaFoldDB" id="A0A0J8VU61"/>
<sequence>MDRIIQSPGKYIQGAGVLARIGEYIKPLAATCLVVGDKFVLGLVEEQLRASFAQAGVKAEIAPFGGECSQNEINRLRTLAERARCGAVLGIGGGKTLDTAKALAHFMALPVAIAPTIASTDAPCSALSVIYSDSGEFERYLLLPANPNIVAVDTQIVAGAPARLLAAGIGDALATWFEARACARSGAGTMAGGRSTQAALALAELCYKTLLAEGEKAMLAARQHVVTEALERVVEANTYLSGVGFESGGLAAAHAVHNGLTAIPDAHHYYHGEKVAFGTLVQLVLENAPQEELEAVLRLTHAVGLPVTLAELDIKEDVAAKMRLVAQAACAEGETIHNMPGGVTVDQVYAALLVADQYGQQWLSARSV</sequence>
<dbReference type="PIRSF" id="PIRSF000112">
    <property type="entry name" value="Glycerol_dehydrogenase"/>
    <property type="match status" value="1"/>
</dbReference>
<feature type="binding site" evidence="10">
    <location>
        <position position="271"/>
    </location>
    <ligand>
        <name>glycerol</name>
        <dbReference type="ChEBI" id="CHEBI:17754"/>
    </ligand>
</feature>
<dbReference type="PANTHER" id="PTHR43616">
    <property type="entry name" value="GLYCEROL DEHYDROGENASE"/>
    <property type="match status" value="1"/>
</dbReference>
<dbReference type="InterPro" id="IPR016205">
    <property type="entry name" value="Glycerol_DH"/>
</dbReference>
<comment type="cofactor">
    <cofactor evidence="10">
        <name>Zn(2+)</name>
        <dbReference type="ChEBI" id="CHEBI:29105"/>
    </cofactor>
    <text evidence="10">Binds 1 zinc ion per subunit.</text>
</comment>
<gene>
    <name evidence="14" type="primary">gldA</name>
    <name evidence="14" type="ORF">ACH50_04005</name>
</gene>
<dbReference type="NCBIfam" id="NF006941">
    <property type="entry name" value="PRK09423.1"/>
    <property type="match status" value="1"/>
</dbReference>
<dbReference type="GO" id="GO:0008888">
    <property type="term" value="F:glycerol dehydrogenase (NAD+) activity"/>
    <property type="evidence" value="ECO:0007669"/>
    <property type="project" value="UniProtKB-EC"/>
</dbReference>
<dbReference type="RefSeq" id="WP_048887389.1">
    <property type="nucleotide sequence ID" value="NZ_LFEJ01000004.1"/>
</dbReference>
<evidence type="ECO:0000256" key="11">
    <source>
        <dbReference type="PIRSR" id="PIRSR000112-2"/>
    </source>
</evidence>
<dbReference type="Gene3D" id="1.20.1090.10">
    <property type="entry name" value="Dehydroquinate synthase-like - alpha domain"/>
    <property type="match status" value="1"/>
</dbReference>
<dbReference type="SUPFAM" id="SSF56796">
    <property type="entry name" value="Dehydroquinate synthase-like"/>
    <property type="match status" value="1"/>
</dbReference>
<feature type="binding site" evidence="12">
    <location>
        <position position="127"/>
    </location>
    <ligand>
        <name>NAD(+)</name>
        <dbReference type="ChEBI" id="CHEBI:57540"/>
    </ligand>
</feature>
<comment type="catalytic activity">
    <reaction evidence="9">
        <text>glycerol + NAD(+) = dihydroxyacetone + NADH + H(+)</text>
        <dbReference type="Rhea" id="RHEA:13769"/>
        <dbReference type="ChEBI" id="CHEBI:15378"/>
        <dbReference type="ChEBI" id="CHEBI:16016"/>
        <dbReference type="ChEBI" id="CHEBI:17754"/>
        <dbReference type="ChEBI" id="CHEBI:57540"/>
        <dbReference type="ChEBI" id="CHEBI:57945"/>
        <dbReference type="EC" id="1.1.1.6"/>
    </reaction>
</comment>
<dbReference type="PROSITE" id="PS00060">
    <property type="entry name" value="ADH_IRON_2"/>
    <property type="match status" value="1"/>
</dbReference>
<organism evidence="14 15">
    <name type="scientific">Franconibacter pulveris</name>
    <dbReference type="NCBI Taxonomy" id="435910"/>
    <lineage>
        <taxon>Bacteria</taxon>
        <taxon>Pseudomonadati</taxon>
        <taxon>Pseudomonadota</taxon>
        <taxon>Gammaproteobacteria</taxon>
        <taxon>Enterobacterales</taxon>
        <taxon>Enterobacteriaceae</taxon>
        <taxon>Franconibacter</taxon>
    </lineage>
</organism>
<dbReference type="FunFam" id="3.40.50.1970:FF:000005">
    <property type="entry name" value="Glycerol dehydrogenase"/>
    <property type="match status" value="1"/>
</dbReference>
<dbReference type="EMBL" id="LFEJ01000004">
    <property type="protein sequence ID" value="KMV36010.1"/>
    <property type="molecule type" value="Genomic_DNA"/>
</dbReference>
<dbReference type="EC" id="1.1.1.6" evidence="7"/>
<dbReference type="GO" id="GO:0005829">
    <property type="term" value="C:cytosol"/>
    <property type="evidence" value="ECO:0007669"/>
    <property type="project" value="TreeGrafter"/>
</dbReference>
<accession>A0A0J8VU61</accession>
<evidence type="ECO:0000313" key="15">
    <source>
        <dbReference type="Proteomes" id="UP000037315"/>
    </source>
</evidence>
<evidence type="ECO:0000256" key="5">
    <source>
        <dbReference type="ARBA" id="ARBA00023027"/>
    </source>
</evidence>
<evidence type="ECO:0000256" key="2">
    <source>
        <dbReference type="ARBA" id="ARBA00022723"/>
    </source>
</evidence>
<feature type="binding site" evidence="10">
    <location>
        <position position="254"/>
    </location>
    <ligand>
        <name>glycerol</name>
        <dbReference type="ChEBI" id="CHEBI:17754"/>
    </ligand>
</feature>
<feature type="binding site" evidence="12">
    <location>
        <position position="125"/>
    </location>
    <ligand>
        <name>NAD(+)</name>
        <dbReference type="ChEBI" id="CHEBI:57540"/>
    </ligand>
</feature>
<name>A0A0J8VU61_9ENTR</name>
<protein>
    <recommendedName>
        <fullName evidence="8">Glycerol dehydrogenase</fullName>
        <ecNumber evidence="7">1.1.1.6</ecNumber>
    </recommendedName>
</protein>
<keyword evidence="10" id="KW-0862">Zinc</keyword>
<feature type="binding site" evidence="12">
    <location>
        <begin position="94"/>
        <end position="98"/>
    </location>
    <ligand>
        <name>NAD(+)</name>
        <dbReference type="ChEBI" id="CHEBI:57540"/>
    </ligand>
</feature>
<feature type="binding site" evidence="10">
    <location>
        <position position="171"/>
    </location>
    <ligand>
        <name>glycerol</name>
        <dbReference type="ChEBI" id="CHEBI:17754"/>
    </ligand>
</feature>
<keyword evidence="15" id="KW-1185">Reference proteome</keyword>
<dbReference type="FunFam" id="1.20.1090.10:FF:000004">
    <property type="entry name" value="Glycerol dehydrogenase"/>
    <property type="match status" value="1"/>
</dbReference>
<evidence type="ECO:0000256" key="4">
    <source>
        <dbReference type="ARBA" id="ARBA00023002"/>
    </source>
</evidence>
<dbReference type="Pfam" id="PF00465">
    <property type="entry name" value="Fe-ADH"/>
    <property type="match status" value="1"/>
</dbReference>
<evidence type="ECO:0000313" key="14">
    <source>
        <dbReference type="EMBL" id="KMV36010.1"/>
    </source>
</evidence>
<evidence type="ECO:0000256" key="1">
    <source>
        <dbReference type="ARBA" id="ARBA00007358"/>
    </source>
</evidence>
<dbReference type="Gene3D" id="3.40.50.1970">
    <property type="match status" value="1"/>
</dbReference>
<evidence type="ECO:0000256" key="10">
    <source>
        <dbReference type="PIRSR" id="PIRSR000112-1"/>
    </source>
</evidence>
<dbReference type="InterPro" id="IPR018211">
    <property type="entry name" value="ADH_Fe_CS"/>
</dbReference>
<feature type="binding site" evidence="12">
    <location>
        <position position="131"/>
    </location>
    <ligand>
        <name>NAD(+)</name>
        <dbReference type="ChEBI" id="CHEBI:57540"/>
    </ligand>
</feature>
<evidence type="ECO:0000256" key="3">
    <source>
        <dbReference type="ARBA" id="ARBA00022798"/>
    </source>
</evidence>
<keyword evidence="4 14" id="KW-0560">Oxidoreductase</keyword>
<dbReference type="OrthoDB" id="5198708at2"/>
<dbReference type="GO" id="GO:0046872">
    <property type="term" value="F:metal ion binding"/>
    <property type="evidence" value="ECO:0007669"/>
    <property type="project" value="UniProtKB-KW"/>
</dbReference>
<feature type="binding site" evidence="11">
    <location>
        <position position="121"/>
    </location>
    <ligand>
        <name>glycerol</name>
        <dbReference type="ChEBI" id="CHEBI:17754"/>
    </ligand>
</feature>
<evidence type="ECO:0000256" key="12">
    <source>
        <dbReference type="PIRSR" id="PIRSR000112-3"/>
    </source>
</evidence>
<dbReference type="Proteomes" id="UP000037315">
    <property type="component" value="Unassembled WGS sequence"/>
</dbReference>
<comment type="pathway">
    <text evidence="6">Polyol metabolism; glycerol fermentation; glycerone phosphate from glycerol (oxidative route): step 1/2.</text>
</comment>
<dbReference type="STRING" id="1121863.GCA_000621185_04151"/>
<dbReference type="PANTHER" id="PTHR43616:SF5">
    <property type="entry name" value="GLYCEROL DEHYDROGENASE 1"/>
    <property type="match status" value="1"/>
</dbReference>
<reference evidence="14 15" key="1">
    <citation type="submission" date="2015-06" db="EMBL/GenBank/DDBJ databases">
        <title>Genome sequencing of Cronobacter sp. strain DJ34 isolated from petroleum contaminated sludge of Duliajan Oil Fields, Assam, India.</title>
        <authorList>
            <person name="Pal S."/>
            <person name="Banerjee T.D."/>
            <person name="Roy A."/>
            <person name="Sar P."/>
            <person name="Kazy S.K."/>
        </authorList>
    </citation>
    <scope>NUCLEOTIDE SEQUENCE [LARGE SCALE GENOMIC DNA]</scope>
    <source>
        <strain evidence="14 15">DJ34</strain>
    </source>
</reference>
<dbReference type="CDD" id="cd08170">
    <property type="entry name" value="GlyDH"/>
    <property type="match status" value="1"/>
</dbReference>
<dbReference type="GO" id="GO:0019563">
    <property type="term" value="P:glycerol catabolic process"/>
    <property type="evidence" value="ECO:0007669"/>
    <property type="project" value="UniProtKB-ARBA"/>
</dbReference>
<proteinExistence type="inferred from homology"/>
<feature type="binding site" evidence="12">
    <location>
        <begin position="116"/>
        <end position="119"/>
    </location>
    <ligand>
        <name>NAD(+)</name>
        <dbReference type="ChEBI" id="CHEBI:57540"/>
    </ligand>
</feature>
<dbReference type="GO" id="GO:0015980">
    <property type="term" value="P:energy derivation by oxidation of organic compounds"/>
    <property type="evidence" value="ECO:0007669"/>
    <property type="project" value="UniProtKB-ARBA"/>
</dbReference>
<keyword evidence="5 12" id="KW-0520">NAD</keyword>
<evidence type="ECO:0000256" key="8">
    <source>
        <dbReference type="ARBA" id="ARBA00040132"/>
    </source>
</evidence>
<evidence type="ECO:0000256" key="6">
    <source>
        <dbReference type="ARBA" id="ARBA00037918"/>
    </source>
</evidence>